<feature type="transmembrane region" description="Helical" evidence="7">
    <location>
        <begin position="374"/>
        <end position="400"/>
    </location>
</feature>
<evidence type="ECO:0000256" key="1">
    <source>
        <dbReference type="ARBA" id="ARBA00004141"/>
    </source>
</evidence>
<evidence type="ECO:0000313" key="9">
    <source>
        <dbReference type="EMBL" id="SEN68205.1"/>
    </source>
</evidence>
<dbReference type="InterPro" id="IPR050524">
    <property type="entry name" value="APC_YAT"/>
</dbReference>
<sequence length="494" mass="53731">MTHPSSPSDAAMQRQLKTRHLSMIAIGGCIGTGLFMASGSAIHDAGPGGALLAYAAIGFMVYFFMTSLGELATYMPVTGSFSTYAARFVHPSLGFALGWNYWFNWVITVAADVTIAALVISYWEPLRFMPPWAWSGAILAIIVLLNLLPVRVYGETEYWMALVKVVTVIVFLAVGVLTIFGILGGAYVGFSNFTLGDAPFLGQGLGGQFLTTLGVFLIAGFSFQGTELIGVTAGESEEPEKAIPQAIKQVFWRILIFYILAIAVIGLLIPYTSPELLGGDVNEIAKSPFTLVFERAGLAFAAAVMNAVILTSILSAGNSGMYASTRMLFAMGRSGMAWPVFGRASRLGVPLPAVLATSVVVLLVFLLQQGSDNAYAYVLAASGLTGFIAWVGIAISHYRFRRAYMAQGRDLNALRYRARWFPFGPLMALAMCLLVIVGQDTQLLLHGDLNWQRLSVTYMGIPVFLAFFLYHKLRYRTRMVPLEEMDLHPDPRAS</sequence>
<feature type="transmembrane region" description="Helical" evidence="7">
    <location>
        <begin position="298"/>
        <end position="323"/>
    </location>
</feature>
<dbReference type="AlphaFoldDB" id="A0A1H8IIX4"/>
<feature type="transmembrane region" description="Helical" evidence="7">
    <location>
        <begin position="209"/>
        <end position="229"/>
    </location>
</feature>
<gene>
    <name evidence="9" type="ORF">SAMN02745977_01772</name>
</gene>
<dbReference type="GO" id="GO:0015171">
    <property type="term" value="F:amino acid transmembrane transporter activity"/>
    <property type="evidence" value="ECO:0007669"/>
    <property type="project" value="TreeGrafter"/>
</dbReference>
<feature type="transmembrane region" description="Helical" evidence="7">
    <location>
        <begin position="48"/>
        <end position="65"/>
    </location>
</feature>
<evidence type="ECO:0000256" key="3">
    <source>
        <dbReference type="ARBA" id="ARBA00022692"/>
    </source>
</evidence>
<accession>A0A1H8IIX4</accession>
<feature type="transmembrane region" description="Helical" evidence="7">
    <location>
        <begin position="250"/>
        <end position="271"/>
    </location>
</feature>
<feature type="transmembrane region" description="Helical" evidence="7">
    <location>
        <begin position="344"/>
        <end position="368"/>
    </location>
</feature>
<keyword evidence="6 7" id="KW-0472">Membrane</keyword>
<feature type="domain" description="Amino acid permease/ SLC12A" evidence="8">
    <location>
        <begin position="20"/>
        <end position="478"/>
    </location>
</feature>
<evidence type="ECO:0000256" key="2">
    <source>
        <dbReference type="ARBA" id="ARBA00022448"/>
    </source>
</evidence>
<keyword evidence="4" id="KW-0029">Amino-acid transport</keyword>
<comment type="subcellular location">
    <subcellularLocation>
        <location evidence="1">Membrane</location>
        <topology evidence="1">Multi-pass membrane protein</topology>
    </subcellularLocation>
</comment>
<feature type="transmembrane region" description="Helical" evidence="7">
    <location>
        <begin position="165"/>
        <end position="189"/>
    </location>
</feature>
<evidence type="ECO:0000256" key="4">
    <source>
        <dbReference type="ARBA" id="ARBA00022970"/>
    </source>
</evidence>
<dbReference type="Pfam" id="PF00324">
    <property type="entry name" value="AA_permease"/>
    <property type="match status" value="1"/>
</dbReference>
<dbReference type="PANTHER" id="PTHR43341">
    <property type="entry name" value="AMINO ACID PERMEASE"/>
    <property type="match status" value="1"/>
</dbReference>
<feature type="transmembrane region" description="Helical" evidence="7">
    <location>
        <begin position="451"/>
        <end position="470"/>
    </location>
</feature>
<dbReference type="EMBL" id="FOCW01000004">
    <property type="protein sequence ID" value="SEN68205.1"/>
    <property type="molecule type" value="Genomic_DNA"/>
</dbReference>
<proteinExistence type="predicted"/>
<dbReference type="FunFam" id="1.20.1740.10:FF:000001">
    <property type="entry name" value="Amino acid permease"/>
    <property type="match status" value="1"/>
</dbReference>
<feature type="transmembrane region" description="Helical" evidence="7">
    <location>
        <begin position="21"/>
        <end position="42"/>
    </location>
</feature>
<feature type="transmembrane region" description="Helical" evidence="7">
    <location>
        <begin position="420"/>
        <end position="439"/>
    </location>
</feature>
<evidence type="ECO:0000313" key="10">
    <source>
        <dbReference type="Proteomes" id="UP000199531"/>
    </source>
</evidence>
<dbReference type="OrthoDB" id="5442866at2"/>
<dbReference type="Gene3D" id="1.20.1740.10">
    <property type="entry name" value="Amino acid/polyamine transporter I"/>
    <property type="match status" value="1"/>
</dbReference>
<dbReference type="STRING" id="1121117.SAMN02745977_01772"/>
<keyword evidence="3 7" id="KW-0812">Transmembrane</keyword>
<dbReference type="PANTHER" id="PTHR43341:SF1">
    <property type="entry name" value="GENERAL AMINO-ACID PERMEASE GAP1"/>
    <property type="match status" value="1"/>
</dbReference>
<organism evidence="9 10">
    <name type="scientific">Brachymonas denitrificans DSM 15123</name>
    <dbReference type="NCBI Taxonomy" id="1121117"/>
    <lineage>
        <taxon>Bacteria</taxon>
        <taxon>Pseudomonadati</taxon>
        <taxon>Pseudomonadota</taxon>
        <taxon>Betaproteobacteria</taxon>
        <taxon>Burkholderiales</taxon>
        <taxon>Comamonadaceae</taxon>
        <taxon>Brachymonas</taxon>
    </lineage>
</organism>
<feature type="transmembrane region" description="Helical" evidence="7">
    <location>
        <begin position="101"/>
        <end position="120"/>
    </location>
</feature>
<dbReference type="GO" id="GO:0016020">
    <property type="term" value="C:membrane"/>
    <property type="evidence" value="ECO:0007669"/>
    <property type="project" value="UniProtKB-SubCell"/>
</dbReference>
<keyword evidence="10" id="KW-1185">Reference proteome</keyword>
<evidence type="ECO:0000259" key="8">
    <source>
        <dbReference type="Pfam" id="PF00324"/>
    </source>
</evidence>
<feature type="transmembrane region" description="Helical" evidence="7">
    <location>
        <begin position="132"/>
        <end position="153"/>
    </location>
</feature>
<keyword evidence="5 7" id="KW-1133">Transmembrane helix</keyword>
<dbReference type="PIRSF" id="PIRSF006060">
    <property type="entry name" value="AA_transporter"/>
    <property type="match status" value="1"/>
</dbReference>
<dbReference type="RefSeq" id="WP_091816786.1">
    <property type="nucleotide sequence ID" value="NZ_FOCW01000004.1"/>
</dbReference>
<name>A0A1H8IIX4_9BURK</name>
<evidence type="ECO:0000256" key="7">
    <source>
        <dbReference type="SAM" id="Phobius"/>
    </source>
</evidence>
<dbReference type="InterPro" id="IPR004841">
    <property type="entry name" value="AA-permease/SLC12A_dom"/>
</dbReference>
<keyword evidence="2" id="KW-0813">Transport</keyword>
<protein>
    <submittedName>
        <fullName evidence="9">Lysine-specific permease</fullName>
    </submittedName>
</protein>
<reference evidence="9 10" key="1">
    <citation type="submission" date="2016-10" db="EMBL/GenBank/DDBJ databases">
        <authorList>
            <person name="de Groot N.N."/>
        </authorList>
    </citation>
    <scope>NUCLEOTIDE SEQUENCE [LARGE SCALE GENOMIC DNA]</scope>
    <source>
        <strain evidence="9 10">DSM 15123</strain>
    </source>
</reference>
<dbReference type="Proteomes" id="UP000199531">
    <property type="component" value="Unassembled WGS sequence"/>
</dbReference>
<evidence type="ECO:0000256" key="5">
    <source>
        <dbReference type="ARBA" id="ARBA00022989"/>
    </source>
</evidence>
<evidence type="ECO:0000256" key="6">
    <source>
        <dbReference type="ARBA" id="ARBA00023136"/>
    </source>
</evidence>